<evidence type="ECO:0000256" key="1">
    <source>
        <dbReference type="SAM" id="MobiDB-lite"/>
    </source>
</evidence>
<accession>N1QGY0</accession>
<dbReference type="RefSeq" id="XP_016764602.1">
    <property type="nucleotide sequence ID" value="XM_016903225.1"/>
</dbReference>
<feature type="region of interest" description="Disordered" evidence="1">
    <location>
        <begin position="75"/>
        <end position="101"/>
    </location>
</feature>
<dbReference type="HOGENOM" id="CLU_158092_0_0_1"/>
<dbReference type="Proteomes" id="UP000016931">
    <property type="component" value="Unassembled WGS sequence"/>
</dbReference>
<proteinExistence type="predicted"/>
<protein>
    <submittedName>
        <fullName evidence="3">Uncharacterized protein</fullName>
    </submittedName>
</protein>
<reference evidence="3 4" key="1">
    <citation type="journal article" date="2012" name="PLoS Pathog.">
        <title>Diverse lifestyles and strategies of plant pathogenesis encoded in the genomes of eighteen Dothideomycetes fungi.</title>
        <authorList>
            <person name="Ohm R.A."/>
            <person name="Feau N."/>
            <person name="Henrissat B."/>
            <person name="Schoch C.L."/>
            <person name="Horwitz B.A."/>
            <person name="Barry K.W."/>
            <person name="Condon B.J."/>
            <person name="Copeland A.C."/>
            <person name="Dhillon B."/>
            <person name="Glaser F."/>
            <person name="Hesse C.N."/>
            <person name="Kosti I."/>
            <person name="LaButti K."/>
            <person name="Lindquist E.A."/>
            <person name="Lucas S."/>
            <person name="Salamov A.A."/>
            <person name="Bradshaw R.E."/>
            <person name="Ciuffetti L."/>
            <person name="Hamelin R.C."/>
            <person name="Kema G.H.J."/>
            <person name="Lawrence C."/>
            <person name="Scott J.A."/>
            <person name="Spatafora J.W."/>
            <person name="Turgeon B.G."/>
            <person name="de Wit P.J.G.M."/>
            <person name="Zhong S."/>
            <person name="Goodwin S.B."/>
            <person name="Grigoriev I.V."/>
        </authorList>
    </citation>
    <scope>NUCLEOTIDE SEQUENCE [LARGE SCALE GENOMIC DNA]</scope>
    <source>
        <strain evidence="3 4">SO2202</strain>
    </source>
</reference>
<sequence>MATNKVRLYALTGAVAAITATGAWYGAGLNMRQELKEEKAKTHGATHEEKIAQLQSMRQHLVRSKEELQAKIDKLSGKNVPPGSTTTVGMQGTLEGRTRTS</sequence>
<feature type="transmembrane region" description="Helical" evidence="2">
    <location>
        <begin position="6"/>
        <end position="27"/>
    </location>
</feature>
<dbReference type="eggNOG" id="ENOG502SWZV">
    <property type="taxonomic scope" value="Eukaryota"/>
</dbReference>
<dbReference type="GeneID" id="27900362"/>
<dbReference type="OMA" id="WIMTGAV"/>
<dbReference type="EMBL" id="KB456260">
    <property type="protein sequence ID" value="EMF16481.1"/>
    <property type="molecule type" value="Genomic_DNA"/>
</dbReference>
<keyword evidence="2" id="KW-0472">Membrane</keyword>
<evidence type="ECO:0000256" key="2">
    <source>
        <dbReference type="SAM" id="Phobius"/>
    </source>
</evidence>
<keyword evidence="2" id="KW-0812">Transmembrane</keyword>
<dbReference type="OrthoDB" id="3649628at2759"/>
<evidence type="ECO:0000313" key="3">
    <source>
        <dbReference type="EMBL" id="EMF16481.1"/>
    </source>
</evidence>
<keyword evidence="4" id="KW-1185">Reference proteome</keyword>
<name>N1QGY0_SPHMS</name>
<keyword evidence="2" id="KW-1133">Transmembrane helix</keyword>
<evidence type="ECO:0000313" key="4">
    <source>
        <dbReference type="Proteomes" id="UP000016931"/>
    </source>
</evidence>
<dbReference type="AlphaFoldDB" id="N1QGY0"/>
<organism evidence="3 4">
    <name type="scientific">Sphaerulina musiva (strain SO2202)</name>
    <name type="common">Poplar stem canker fungus</name>
    <name type="synonym">Septoria musiva</name>
    <dbReference type="NCBI Taxonomy" id="692275"/>
    <lineage>
        <taxon>Eukaryota</taxon>
        <taxon>Fungi</taxon>
        <taxon>Dikarya</taxon>
        <taxon>Ascomycota</taxon>
        <taxon>Pezizomycotina</taxon>
        <taxon>Dothideomycetes</taxon>
        <taxon>Dothideomycetidae</taxon>
        <taxon>Mycosphaerellales</taxon>
        <taxon>Mycosphaerellaceae</taxon>
        <taxon>Sphaerulina</taxon>
    </lineage>
</organism>
<gene>
    <name evidence="3" type="ORF">SEPMUDRAFT_145720</name>
</gene>